<reference evidence="1 2" key="1">
    <citation type="submission" date="2021-03" db="EMBL/GenBank/DDBJ databases">
        <title>novel species isolated from a fishpond in China.</title>
        <authorList>
            <person name="Lu H."/>
            <person name="Cai Z."/>
        </authorList>
    </citation>
    <scope>NUCLEOTIDE SEQUENCE [LARGE SCALE GENOMIC DNA]</scope>
    <source>
        <strain evidence="1 2">Y57</strain>
    </source>
</reference>
<evidence type="ECO:0000313" key="1">
    <source>
        <dbReference type="EMBL" id="MBN7821216.1"/>
    </source>
</evidence>
<name>A0ABS3CXV1_9ALTE</name>
<keyword evidence="2" id="KW-1185">Reference proteome</keyword>
<evidence type="ECO:0008006" key="3">
    <source>
        <dbReference type="Google" id="ProtNLM"/>
    </source>
</evidence>
<comment type="caution">
    <text evidence="1">The sequence shown here is derived from an EMBL/GenBank/DDBJ whole genome shotgun (WGS) entry which is preliminary data.</text>
</comment>
<protein>
    <recommendedName>
        <fullName evidence="3">Lipoprotein</fullName>
    </recommendedName>
</protein>
<dbReference type="EMBL" id="JAFKCS010000016">
    <property type="protein sequence ID" value="MBN7821216.1"/>
    <property type="molecule type" value="Genomic_DNA"/>
</dbReference>
<proteinExistence type="predicted"/>
<sequence>MAPFLLLLMLLSGCSKPLPDDKLMYAGEWQSKEMYLLILPDGTVAYERLKNGGTTSINGPLKEFNGDNFVVGFGPLSSTFEVSEPPHLVDGHWQMVVDGVRLTRSPD</sequence>
<evidence type="ECO:0000313" key="2">
    <source>
        <dbReference type="Proteomes" id="UP000663992"/>
    </source>
</evidence>
<organism evidence="1 2">
    <name type="scientific">Bowmanella yangjiangensis</name>
    <dbReference type="NCBI Taxonomy" id="2811230"/>
    <lineage>
        <taxon>Bacteria</taxon>
        <taxon>Pseudomonadati</taxon>
        <taxon>Pseudomonadota</taxon>
        <taxon>Gammaproteobacteria</taxon>
        <taxon>Alteromonadales</taxon>
        <taxon>Alteromonadaceae</taxon>
        <taxon>Bowmanella</taxon>
    </lineage>
</organism>
<accession>A0ABS3CXV1</accession>
<gene>
    <name evidence="1" type="ORF">J0A65_15190</name>
</gene>
<dbReference type="Proteomes" id="UP000663992">
    <property type="component" value="Unassembled WGS sequence"/>
</dbReference>